<proteinExistence type="predicted"/>
<gene>
    <name evidence="1" type="ORF">MKW94_018759</name>
</gene>
<dbReference type="AlphaFoldDB" id="A0AA41SIS1"/>
<dbReference type="Gene3D" id="3.30.740.10">
    <property type="entry name" value="Protein Inhibitor Of Neuronal Nitric Oxide Synthase"/>
    <property type="match status" value="1"/>
</dbReference>
<dbReference type="SUPFAM" id="SSF54648">
    <property type="entry name" value="DLC"/>
    <property type="match status" value="1"/>
</dbReference>
<name>A0AA41SIS1_PAPNU</name>
<dbReference type="SMART" id="SM01375">
    <property type="entry name" value="Dynein_light"/>
    <property type="match status" value="1"/>
</dbReference>
<comment type="caution">
    <text evidence="1">The sequence shown here is derived from an EMBL/GenBank/DDBJ whole genome shotgun (WGS) entry which is preliminary data.</text>
</comment>
<evidence type="ECO:0000313" key="2">
    <source>
        <dbReference type="Proteomes" id="UP001177140"/>
    </source>
</evidence>
<dbReference type="InterPro" id="IPR037177">
    <property type="entry name" value="DLC_sf"/>
</dbReference>
<dbReference type="InterPro" id="IPR001372">
    <property type="entry name" value="Dynein_light_chain_typ-1/2"/>
</dbReference>
<organism evidence="1 2">
    <name type="scientific">Papaver nudicaule</name>
    <name type="common">Iceland poppy</name>
    <dbReference type="NCBI Taxonomy" id="74823"/>
    <lineage>
        <taxon>Eukaryota</taxon>
        <taxon>Viridiplantae</taxon>
        <taxon>Streptophyta</taxon>
        <taxon>Embryophyta</taxon>
        <taxon>Tracheophyta</taxon>
        <taxon>Spermatophyta</taxon>
        <taxon>Magnoliopsida</taxon>
        <taxon>Ranunculales</taxon>
        <taxon>Papaveraceae</taxon>
        <taxon>Papaveroideae</taxon>
        <taxon>Papaver</taxon>
    </lineage>
</organism>
<evidence type="ECO:0000313" key="1">
    <source>
        <dbReference type="EMBL" id="MCL7035715.1"/>
    </source>
</evidence>
<accession>A0AA41SIS1</accession>
<protein>
    <submittedName>
        <fullName evidence="1">Uncharacterized protein</fullName>
    </submittedName>
</protein>
<sequence length="116" mass="13053">MDRFATDNTTSKATKTKRMQSLEEAMKLATLSNDSNLTVKSANMHVAKQLKTFPFARNFLSIDKSNTNSKSTPTQISLAIKNFGSFVTYSPGGFLYFFIDNLSLLLFKTEVQHIMQ</sequence>
<dbReference type="EMBL" id="JAJJMA010160083">
    <property type="protein sequence ID" value="MCL7035715.1"/>
    <property type="molecule type" value="Genomic_DNA"/>
</dbReference>
<keyword evidence="2" id="KW-1185">Reference proteome</keyword>
<dbReference type="GO" id="GO:0030286">
    <property type="term" value="C:dynein complex"/>
    <property type="evidence" value="ECO:0007669"/>
    <property type="project" value="InterPro"/>
</dbReference>
<dbReference type="Pfam" id="PF01221">
    <property type="entry name" value="Dynein_light"/>
    <property type="match status" value="1"/>
</dbReference>
<dbReference type="GO" id="GO:0007017">
    <property type="term" value="P:microtubule-based process"/>
    <property type="evidence" value="ECO:0007669"/>
    <property type="project" value="InterPro"/>
</dbReference>
<reference evidence="1" key="1">
    <citation type="submission" date="2022-03" db="EMBL/GenBank/DDBJ databases">
        <title>A functionally conserved STORR gene fusion in Papaver species that diverged 16.8 million years ago.</title>
        <authorList>
            <person name="Catania T."/>
        </authorList>
    </citation>
    <scope>NUCLEOTIDE SEQUENCE</scope>
    <source>
        <strain evidence="1">S-191538</strain>
    </source>
</reference>
<dbReference type="Proteomes" id="UP001177140">
    <property type="component" value="Unassembled WGS sequence"/>
</dbReference>